<evidence type="ECO:0008006" key="2">
    <source>
        <dbReference type="Google" id="ProtNLM"/>
    </source>
</evidence>
<proteinExistence type="predicted"/>
<protein>
    <recommendedName>
        <fullName evidence="2">Glycoside hydrolase 123 C-terminal domain-containing protein</fullName>
    </recommendedName>
</protein>
<comment type="caution">
    <text evidence="1">The sequence shown here is derived from an EMBL/GenBank/DDBJ whole genome shotgun (WGS) entry which is preliminary data.</text>
</comment>
<accession>A0A644Y1K2</accession>
<evidence type="ECO:0000313" key="1">
    <source>
        <dbReference type="EMBL" id="MPM21898.1"/>
    </source>
</evidence>
<dbReference type="AlphaFoldDB" id="A0A644Y1K2"/>
<name>A0A644Y1K2_9ZZZZ</name>
<dbReference type="EMBL" id="VSSQ01003691">
    <property type="protein sequence ID" value="MPM21898.1"/>
    <property type="molecule type" value="Genomic_DNA"/>
</dbReference>
<dbReference type="InterPro" id="IPR008979">
    <property type="entry name" value="Galactose-bd-like_sf"/>
</dbReference>
<dbReference type="Gene3D" id="2.60.120.260">
    <property type="entry name" value="Galactose-binding domain-like"/>
    <property type="match status" value="2"/>
</dbReference>
<reference evidence="1" key="1">
    <citation type="submission" date="2019-08" db="EMBL/GenBank/DDBJ databases">
        <authorList>
            <person name="Kucharzyk K."/>
            <person name="Murdoch R.W."/>
            <person name="Higgins S."/>
            <person name="Loffler F."/>
        </authorList>
    </citation>
    <scope>NUCLEOTIDE SEQUENCE</scope>
</reference>
<gene>
    <name evidence="1" type="ORF">SDC9_68348</name>
</gene>
<dbReference type="SUPFAM" id="SSF49785">
    <property type="entry name" value="Galactose-binding domain-like"/>
    <property type="match status" value="1"/>
</dbReference>
<organism evidence="1">
    <name type="scientific">bioreactor metagenome</name>
    <dbReference type="NCBI Taxonomy" id="1076179"/>
    <lineage>
        <taxon>unclassified sequences</taxon>
        <taxon>metagenomes</taxon>
        <taxon>ecological metagenomes</taxon>
    </lineage>
</organism>
<sequence>MHKLLTWFLLFPFFAAVAAPPPKNFVNDGNFARGGAGWHYFDARGGEFLSSGGPQGQPCFKLGGTDYDNIIYLYNKRARLGWGISLQEGQTYTLSAWIKTQDVDLATLFDRKILYITNYGWTNAVGLGPDSGNSDWKRIQVTFKAPAQTHKKLDPTANVYSFLIFWPKGQKGTVWVTDIQIEEGSQATAFTDFHNLGYVLADEKYRRTVEEYDRIGQAAAGAGATGIVEQLKPLAAALQKIGQQFSGTALFSNAAVAAVNDELDRIGQELAACGSRVWLKNPLVMALPGDLPGRTGGAEPQALTLFANQTRSLGLMLTNFTGVSQDYRISAGDFVEQGSRTLVSGRRFISFFNTPLMVGDTDKKHLYTDLFAAAGPMGLTSVPSGSTRAVIACIDTGELAPGTYEGELLITNLGDYSRNQQIKLTLKVVPAALPERMKIDVAGFGQDALRPEEARRLGHNYQVLDGTSFCGLMDRQGNLLPTDYTTLDERIKATRKVDPRARFMILFSVGVRFIEEAAKQGISWPDERIKRAWQQWCRETVAEFAKLGVAPEEVYLQIADEPGEANAATLAALQRLALEAVPGLKTTATLTSFNPAPGPAVTEFYASLKHVVLLVKCFYDRAAIDYFRKKGIEVAVYDCWGSMETIDPTTYYRLMAARAWKLGLDGIFYWYRDDRNPNYSCVKYMSVIYPRRDGDTGKTGNPVVPEEGYDISRRYLAFEAGIQDYKMLTAIMQAADFARKRGGNAEAVRAADAFLSSYCDAALALDDPSGYPRAAKAGSDPAVLDRYNEKGAEILAALLQDDPFAAEQLTLDGNTLKARFNEPCRALIGYRVNGGMELLRCEQPFGQAEFTLELGRPGDIINLCTVKAVNARGRVLNVSPLIARKVTVDGSFPGYTPYPIADGIRVPGAQYVNNLVWVSPPRPEEHWARLQWNGERPIRRVRLYWMSRGGLPQERKIEARRNGVWRELIPAGPAAAAVEVFDFAPVNADAVQVTVPPGRGNRMTPNMIGLSEFEVE</sequence>